<dbReference type="InterPro" id="IPR001753">
    <property type="entry name" value="Enoyl-CoA_hydra/iso"/>
</dbReference>
<dbReference type="Proteomes" id="UP000472260">
    <property type="component" value="Unassembled WGS sequence"/>
</dbReference>
<dbReference type="Pfam" id="PF00378">
    <property type="entry name" value="ECH_1"/>
    <property type="match status" value="1"/>
</dbReference>
<dbReference type="GO" id="GO:0070403">
    <property type="term" value="F:NAD+ binding"/>
    <property type="evidence" value="ECO:0007669"/>
    <property type="project" value="InterPro"/>
</dbReference>
<evidence type="ECO:0000256" key="2">
    <source>
        <dbReference type="ARBA" id="ARBA00005005"/>
    </source>
</evidence>
<dbReference type="GO" id="GO:0016507">
    <property type="term" value="C:mitochondrial fatty acid beta-oxidation multienzyme complex"/>
    <property type="evidence" value="ECO:0007669"/>
    <property type="project" value="InterPro"/>
</dbReference>
<organism evidence="16 17">
    <name type="scientific">Sinocyclocheilus anshuiensis</name>
    <dbReference type="NCBI Taxonomy" id="1608454"/>
    <lineage>
        <taxon>Eukaryota</taxon>
        <taxon>Metazoa</taxon>
        <taxon>Chordata</taxon>
        <taxon>Craniata</taxon>
        <taxon>Vertebrata</taxon>
        <taxon>Euteleostomi</taxon>
        <taxon>Actinopterygii</taxon>
        <taxon>Neopterygii</taxon>
        <taxon>Teleostei</taxon>
        <taxon>Ostariophysi</taxon>
        <taxon>Cypriniformes</taxon>
        <taxon>Cyprinidae</taxon>
        <taxon>Cyprininae</taxon>
        <taxon>Sinocyclocheilus</taxon>
    </lineage>
</organism>
<evidence type="ECO:0000256" key="5">
    <source>
        <dbReference type="ARBA" id="ARBA00023002"/>
    </source>
</evidence>
<proteinExistence type="inferred from homology"/>
<feature type="site" description="Important for long-chain enoyl-CoA hydratase activity" evidence="13">
    <location>
        <position position="149"/>
    </location>
</feature>
<evidence type="ECO:0000256" key="4">
    <source>
        <dbReference type="ARBA" id="ARBA00022832"/>
    </source>
</evidence>
<keyword evidence="5" id="KW-0560">Oxidoreductase</keyword>
<dbReference type="Gene3D" id="3.40.50.720">
    <property type="entry name" value="NAD(P)-binding Rossmann-like Domain"/>
    <property type="match status" value="1"/>
</dbReference>
<name>A0A671PWP0_9TELE</name>
<comment type="catalytic activity">
    <reaction evidence="1">
        <text>(3S)-hydroxyhexadecanoyl-CoA = (2E)-hexadecenoyl-CoA + H2O</text>
        <dbReference type="Rhea" id="RHEA:31163"/>
        <dbReference type="ChEBI" id="CHEBI:15377"/>
        <dbReference type="ChEBI" id="CHEBI:61526"/>
        <dbReference type="ChEBI" id="CHEBI:62613"/>
    </reaction>
    <physiologicalReaction direction="right-to-left" evidence="1">
        <dbReference type="Rhea" id="RHEA:31165"/>
    </physiologicalReaction>
</comment>
<protein>
    <submittedName>
        <fullName evidence="16">Trifunctional enzyme subunit alpha, mitochondrial-like</fullName>
    </submittedName>
</protein>
<dbReference type="UniPathway" id="UPA00659"/>
<evidence type="ECO:0000256" key="12">
    <source>
        <dbReference type="PIRSR" id="PIRSR612803-1"/>
    </source>
</evidence>
<evidence type="ECO:0000256" key="6">
    <source>
        <dbReference type="ARBA" id="ARBA00023027"/>
    </source>
</evidence>
<evidence type="ECO:0000256" key="13">
    <source>
        <dbReference type="PIRSR" id="PIRSR612803-2"/>
    </source>
</evidence>
<keyword evidence="6" id="KW-0520">NAD</keyword>
<dbReference type="Gene3D" id="1.10.1040.50">
    <property type="match status" value="1"/>
</dbReference>
<evidence type="ECO:0000256" key="9">
    <source>
        <dbReference type="ARBA" id="ARBA00023268"/>
    </source>
</evidence>
<keyword evidence="17" id="KW-1185">Reference proteome</keyword>
<dbReference type="InterPro" id="IPR029045">
    <property type="entry name" value="ClpP/crotonase-like_dom_sf"/>
</dbReference>
<dbReference type="SUPFAM" id="SSF52096">
    <property type="entry name" value="ClpP/crotonase"/>
    <property type="match status" value="1"/>
</dbReference>
<dbReference type="GO" id="GO:0006635">
    <property type="term" value="P:fatty acid beta-oxidation"/>
    <property type="evidence" value="ECO:0007669"/>
    <property type="project" value="UniProtKB-UniPathway"/>
</dbReference>
<evidence type="ECO:0000313" key="17">
    <source>
        <dbReference type="Proteomes" id="UP000472260"/>
    </source>
</evidence>
<dbReference type="InterPro" id="IPR006176">
    <property type="entry name" value="3-OHacyl-CoA_DH_NAD-bd"/>
</dbReference>
<comment type="catalytic activity">
    <reaction evidence="11">
        <text>(3S)-hydroxydecanoyl-CoA + NAD(+) = 3-oxodecanoyl-CoA + NADH + H(+)</text>
        <dbReference type="Rhea" id="RHEA:31187"/>
        <dbReference type="ChEBI" id="CHEBI:15378"/>
        <dbReference type="ChEBI" id="CHEBI:57540"/>
        <dbReference type="ChEBI" id="CHEBI:57945"/>
        <dbReference type="ChEBI" id="CHEBI:62548"/>
        <dbReference type="ChEBI" id="CHEBI:62616"/>
    </reaction>
    <physiologicalReaction direction="left-to-right" evidence="11">
        <dbReference type="Rhea" id="RHEA:31188"/>
    </physiologicalReaction>
</comment>
<keyword evidence="7" id="KW-0443">Lipid metabolism</keyword>
<evidence type="ECO:0000256" key="8">
    <source>
        <dbReference type="ARBA" id="ARBA00023239"/>
    </source>
</evidence>
<dbReference type="CDD" id="cd06558">
    <property type="entry name" value="crotonase-like"/>
    <property type="match status" value="1"/>
</dbReference>
<dbReference type="GO" id="GO:0004300">
    <property type="term" value="F:enoyl-CoA hydratase activity"/>
    <property type="evidence" value="ECO:0007669"/>
    <property type="project" value="InterPro"/>
</dbReference>
<dbReference type="PANTHER" id="PTHR43612:SF3">
    <property type="entry name" value="TRIFUNCTIONAL ENZYME SUBUNIT ALPHA, MITOCHONDRIAL"/>
    <property type="match status" value="1"/>
</dbReference>
<evidence type="ECO:0000259" key="15">
    <source>
        <dbReference type="Pfam" id="PF02737"/>
    </source>
</evidence>
<reference evidence="16" key="1">
    <citation type="submission" date="2025-08" db="UniProtKB">
        <authorList>
            <consortium name="Ensembl"/>
        </authorList>
    </citation>
    <scope>IDENTIFICATION</scope>
</reference>
<dbReference type="PANTHER" id="PTHR43612">
    <property type="entry name" value="TRIFUNCTIONAL ENZYME SUBUNIT ALPHA"/>
    <property type="match status" value="1"/>
</dbReference>
<feature type="active site" description="For hydroxyacyl-coenzyme A dehydrogenase activity" evidence="12">
    <location>
        <position position="471"/>
    </location>
</feature>
<dbReference type="Gene3D" id="3.90.226.10">
    <property type="entry name" value="2-enoyl-CoA Hydratase, Chain A, domain 1"/>
    <property type="match status" value="2"/>
</dbReference>
<dbReference type="AlphaFoldDB" id="A0A671PWP0"/>
<evidence type="ECO:0000259" key="14">
    <source>
        <dbReference type="Pfam" id="PF00725"/>
    </source>
</evidence>
<dbReference type="Ensembl" id="ENSSANT00000065991.1">
    <property type="protein sequence ID" value="ENSSANP00000062052.1"/>
    <property type="gene ID" value="ENSSANG00000030794.1"/>
</dbReference>
<dbReference type="InterPro" id="IPR036291">
    <property type="entry name" value="NAD(P)-bd_dom_sf"/>
</dbReference>
<dbReference type="Pfam" id="PF02737">
    <property type="entry name" value="3HCDH_N"/>
    <property type="match status" value="1"/>
</dbReference>
<evidence type="ECO:0000256" key="3">
    <source>
        <dbReference type="ARBA" id="ARBA00007005"/>
    </source>
</evidence>
<dbReference type="NCBIfam" id="TIGR02441">
    <property type="entry name" value="fa_ox_alpha_mit"/>
    <property type="match status" value="1"/>
</dbReference>
<feature type="site" description="Important for hydroxyacyl-coenzyme A dehydrogenase activity" evidence="13">
    <location>
        <position position="459"/>
    </location>
</feature>
<accession>A0A671PWP0</accession>
<dbReference type="InterPro" id="IPR050136">
    <property type="entry name" value="FA_oxidation_alpha_subunit"/>
</dbReference>
<dbReference type="FunFam" id="3.40.50.720:FF:000009">
    <property type="entry name" value="Fatty oxidation complex, alpha subunit"/>
    <property type="match status" value="1"/>
</dbReference>
<comment type="catalytic activity">
    <reaction evidence="10">
        <text>(3S)-hydroxyhexadecanoyl-CoA + NAD(+) = 3-oxohexadecanoyl-CoA + NADH + H(+)</text>
        <dbReference type="Rhea" id="RHEA:31159"/>
        <dbReference type="ChEBI" id="CHEBI:15378"/>
        <dbReference type="ChEBI" id="CHEBI:57349"/>
        <dbReference type="ChEBI" id="CHEBI:57540"/>
        <dbReference type="ChEBI" id="CHEBI:57945"/>
        <dbReference type="ChEBI" id="CHEBI:62613"/>
    </reaction>
    <physiologicalReaction direction="left-to-right" evidence="10">
        <dbReference type="Rhea" id="RHEA:31160"/>
    </physiologicalReaction>
</comment>
<keyword evidence="9" id="KW-0511">Multifunctional enzyme</keyword>
<dbReference type="SUPFAM" id="SSF48179">
    <property type="entry name" value="6-phosphogluconate dehydrogenase C-terminal domain-like"/>
    <property type="match status" value="2"/>
</dbReference>
<comment type="pathway">
    <text evidence="2">Lipid metabolism; fatty acid beta-oxidation.</text>
</comment>
<sequence length="724" mass="78076">MSSARVLLTRRCCTALKTIAGHGQRSLSVSSAVLARTHVSYEVKDNVAVVRINDPTSKVNTLSKHMQAEMVEVMNEIWGNSAVKSAVLISRKPGCFIAGADINMIQACKTAEEVTSLSQEGQKIFDQIEKSPIPVVAAINGSCLGGGLEVGLPAAFDMMLTGRNIRPDKAKKMGLVHQLVDPLGPGLKSPEERTIEYLEEVAVDFAKGLAGKKVTVEKKKGLVQSKTNTLDFVMGLPPVRKQIYKTVHSKVMKQSKGLYPAPLKIIECVQTGIEKGNDAGYLTESQNFGKLAMTSESRALIGLYHGQVACKKNHFGQPEREVKKLAVLGAGLMGAGIAQVTIDKGVATILKDTTEEGLARGHQQVYKGLNDKTKKKSLTTFERDGIMSLLSGQLDYRDFENADMVIEAVFEDLSIKHKVLKEVEAVIPPHCIFATNTSALPIKDIAAASKRPEKVIGMHYFSPVDKMQLLEIITTNKTSKDTTASAVAVGLKQGKVIIVVGDGPGFYTTRCLAPMLAEAVRALQEGVGPKKLDSLTTGFGFPVGAATLADEVGIDVAAHVAEDLGKAFGTRFGGGNVEVLKMMVQKGFKGRKSGKGCYVYGAKSKEKKVNSGVEDILKSFKLTAPPAVSADVDIQYRLVSRFVNEAVLCLQEGILPDPVQGDIGAVFGLGFPPCLGGPFRFVDLHGADKFVQKIKRFEEAYGNQFTPCQLLLDHAKDSSKRFHK</sequence>
<evidence type="ECO:0000256" key="11">
    <source>
        <dbReference type="ARBA" id="ARBA00048361"/>
    </source>
</evidence>
<evidence type="ECO:0000313" key="16">
    <source>
        <dbReference type="Ensembl" id="ENSSANP00000062052.1"/>
    </source>
</evidence>
<keyword evidence="4" id="KW-0276">Fatty acid metabolism</keyword>
<evidence type="ECO:0000256" key="1">
    <source>
        <dbReference type="ARBA" id="ARBA00000469"/>
    </source>
</evidence>
<dbReference type="InterPro" id="IPR012803">
    <property type="entry name" value="Fa_ox_alpha_mit"/>
</dbReference>
<gene>
    <name evidence="16" type="primary">LOC107697212</name>
</gene>
<evidence type="ECO:0000256" key="7">
    <source>
        <dbReference type="ARBA" id="ARBA00023098"/>
    </source>
</evidence>
<dbReference type="Pfam" id="PF00725">
    <property type="entry name" value="3HCDH"/>
    <property type="match status" value="1"/>
</dbReference>
<dbReference type="InterPro" id="IPR006108">
    <property type="entry name" value="3HC_DH_C"/>
</dbReference>
<feature type="domain" description="3-hydroxyacyl-CoA dehydrogenase C-terminal" evidence="14">
    <location>
        <begin position="505"/>
        <end position="600"/>
    </location>
</feature>
<dbReference type="SUPFAM" id="SSF51735">
    <property type="entry name" value="NAD(P)-binding Rossmann-fold domains"/>
    <property type="match status" value="1"/>
</dbReference>
<reference evidence="16" key="2">
    <citation type="submission" date="2025-09" db="UniProtKB">
        <authorList>
            <consortium name="Ensembl"/>
        </authorList>
    </citation>
    <scope>IDENTIFICATION</scope>
</reference>
<feature type="domain" description="3-hydroxyacyl-CoA dehydrogenase NAD binding" evidence="15">
    <location>
        <begin position="324"/>
        <end position="502"/>
    </location>
</feature>
<keyword evidence="8" id="KW-0456">Lyase</keyword>
<dbReference type="FunFam" id="1.10.1040.50:FF:000002">
    <property type="entry name" value="Trifunctional enzyme subunit alpha, mitochondrial"/>
    <property type="match status" value="1"/>
</dbReference>
<dbReference type="GO" id="GO:0016509">
    <property type="term" value="F:long-chain (3S)-3-hydroxyacyl-CoA dehydrogenase (NAD+) activity"/>
    <property type="evidence" value="ECO:0007669"/>
    <property type="project" value="TreeGrafter"/>
</dbReference>
<comment type="similarity">
    <text evidence="3">In the central section; belongs to the 3-hydroxyacyl-CoA dehydrogenase family.</text>
</comment>
<evidence type="ECO:0000256" key="10">
    <source>
        <dbReference type="ARBA" id="ARBA00047613"/>
    </source>
</evidence>
<dbReference type="InterPro" id="IPR008927">
    <property type="entry name" value="6-PGluconate_DH-like_C_sf"/>
</dbReference>